<comment type="caution">
    <text evidence="3">The sequence shown here is derived from an EMBL/GenBank/DDBJ whole genome shotgun (WGS) entry which is preliminary data.</text>
</comment>
<accession>A0A7Y5Z7K8</accession>
<dbReference type="Proteomes" id="UP000536720">
    <property type="component" value="Unassembled WGS sequence"/>
</dbReference>
<sequence>MTSDAGASSVRSEGLQTLISKLKENPRNTVVFHGRTEMERVRFSDLHQAVSLVSQQLGEFGLEAGMQVAMVAENGKAAFLLDLALLNIGCITLQVPEKTAGSALADIGQQNIAFLLANALHKDEVDTGSWEPIGTLQGMSLFRNPACSNAFAPVAGPIIFSSGTSGKEKKIRVNNATVLLNARQFFSAIDARQDDSFLIFLPLSNYQQKLLIYGCIDTGIDIVLSDMQNVMQALKQTSPSLFLAPPLFYDSMWRLADGRGEKLRELFGSGMRQMWSGMAALPSAILEGYRAGGLPLLEAYGMTEYGPIAVNTLQHNRPGSVGRALVPGSVTLESDGEILLRSSQRLTCGYVDQPVDVEQAVYRDEDAIATGDVGRIDDEGFIFIEGRKNDTIITSGGQKIHPTAVEQSFNSLPCVQYAVALGARRPHLGMLLVVEQIDSSARQLIEKTISDYNVGASVPIRNYFLSTEPFTAENGLLTRNLKLQRKNISSRYETCVFN</sequence>
<gene>
    <name evidence="3" type="ORF">HNO91_17830</name>
</gene>
<proteinExistence type="inferred from homology"/>
<evidence type="ECO:0000313" key="3">
    <source>
        <dbReference type="EMBL" id="NUT88299.1"/>
    </source>
</evidence>
<feature type="domain" description="AMP-dependent synthetase/ligase" evidence="2">
    <location>
        <begin position="24"/>
        <end position="326"/>
    </location>
</feature>
<dbReference type="InterPro" id="IPR042099">
    <property type="entry name" value="ANL_N_sf"/>
</dbReference>
<dbReference type="GO" id="GO:0006631">
    <property type="term" value="P:fatty acid metabolic process"/>
    <property type="evidence" value="ECO:0007669"/>
    <property type="project" value="TreeGrafter"/>
</dbReference>
<dbReference type="SUPFAM" id="SSF56801">
    <property type="entry name" value="Acetyl-CoA synthetase-like"/>
    <property type="match status" value="1"/>
</dbReference>
<dbReference type="Pfam" id="PF00501">
    <property type="entry name" value="AMP-binding"/>
    <property type="match status" value="1"/>
</dbReference>
<name>A0A7Y5Z7K8_9PSED</name>
<dbReference type="GO" id="GO:0031956">
    <property type="term" value="F:medium-chain fatty acid-CoA ligase activity"/>
    <property type="evidence" value="ECO:0007669"/>
    <property type="project" value="TreeGrafter"/>
</dbReference>
<dbReference type="EMBL" id="JABFMR010000016">
    <property type="protein sequence ID" value="NUT88299.1"/>
    <property type="molecule type" value="Genomic_DNA"/>
</dbReference>
<dbReference type="PANTHER" id="PTHR43201:SF8">
    <property type="entry name" value="ACYL-COA SYNTHETASE FAMILY MEMBER 3"/>
    <property type="match status" value="1"/>
</dbReference>
<dbReference type="Pfam" id="PF23562">
    <property type="entry name" value="AMP-binding_C_3"/>
    <property type="match status" value="1"/>
</dbReference>
<evidence type="ECO:0000256" key="1">
    <source>
        <dbReference type="ARBA" id="ARBA00006432"/>
    </source>
</evidence>
<dbReference type="InterPro" id="IPR000873">
    <property type="entry name" value="AMP-dep_synth/lig_dom"/>
</dbReference>
<evidence type="ECO:0000259" key="2">
    <source>
        <dbReference type="Pfam" id="PF00501"/>
    </source>
</evidence>
<evidence type="ECO:0000313" key="4">
    <source>
        <dbReference type="Proteomes" id="UP000536720"/>
    </source>
</evidence>
<reference evidence="3 4" key="1">
    <citation type="journal article" date="2020" name="Front. Plant Sci.">
        <title>Isolation of Rhizosphere Bacteria That Improve Quality and Water Stress Tolerance in Greenhouse Ornamentals.</title>
        <authorList>
            <person name="Nordstedt N.P."/>
            <person name="Jones M.L."/>
        </authorList>
    </citation>
    <scope>NUCLEOTIDE SEQUENCE [LARGE SCALE GENOMIC DNA]</scope>
    <source>
        <strain evidence="3 4">C7D2</strain>
    </source>
</reference>
<dbReference type="AlphaFoldDB" id="A0A7Y5Z7K8"/>
<organism evidence="3 4">
    <name type="scientific">Pseudomonas corrugata</name>
    <dbReference type="NCBI Taxonomy" id="47879"/>
    <lineage>
        <taxon>Bacteria</taxon>
        <taxon>Pseudomonadati</taxon>
        <taxon>Pseudomonadota</taxon>
        <taxon>Gammaproteobacteria</taxon>
        <taxon>Pseudomonadales</taxon>
        <taxon>Pseudomonadaceae</taxon>
        <taxon>Pseudomonas</taxon>
    </lineage>
</organism>
<protein>
    <submittedName>
        <fullName evidence="3">AMP-binding protein</fullName>
    </submittedName>
</protein>
<dbReference type="PANTHER" id="PTHR43201">
    <property type="entry name" value="ACYL-COA SYNTHETASE"/>
    <property type="match status" value="1"/>
</dbReference>
<dbReference type="Gene3D" id="3.40.50.12780">
    <property type="entry name" value="N-terminal domain of ligase-like"/>
    <property type="match status" value="1"/>
</dbReference>
<comment type="similarity">
    <text evidence="1">Belongs to the ATP-dependent AMP-binding enzyme family.</text>
</comment>
<dbReference type="RefSeq" id="WP_283812172.1">
    <property type="nucleotide sequence ID" value="NZ_JABFMO010000034.1"/>
</dbReference>